<dbReference type="EMBL" id="OX459119">
    <property type="protein sequence ID" value="CAI9093654.1"/>
    <property type="molecule type" value="Genomic_DNA"/>
</dbReference>
<organism evidence="1 2">
    <name type="scientific">Oldenlandia corymbosa var. corymbosa</name>
    <dbReference type="NCBI Taxonomy" id="529605"/>
    <lineage>
        <taxon>Eukaryota</taxon>
        <taxon>Viridiplantae</taxon>
        <taxon>Streptophyta</taxon>
        <taxon>Embryophyta</taxon>
        <taxon>Tracheophyta</taxon>
        <taxon>Spermatophyta</taxon>
        <taxon>Magnoliopsida</taxon>
        <taxon>eudicotyledons</taxon>
        <taxon>Gunneridae</taxon>
        <taxon>Pentapetalae</taxon>
        <taxon>asterids</taxon>
        <taxon>lamiids</taxon>
        <taxon>Gentianales</taxon>
        <taxon>Rubiaceae</taxon>
        <taxon>Rubioideae</taxon>
        <taxon>Spermacoceae</taxon>
        <taxon>Hedyotis-Oldenlandia complex</taxon>
        <taxon>Oldenlandia</taxon>
    </lineage>
</organism>
<protein>
    <submittedName>
        <fullName evidence="1">OLC1v1029210C1</fullName>
    </submittedName>
</protein>
<reference evidence="1" key="1">
    <citation type="submission" date="2023-03" db="EMBL/GenBank/DDBJ databases">
        <authorList>
            <person name="Julca I."/>
        </authorList>
    </citation>
    <scope>NUCLEOTIDE SEQUENCE</scope>
</reference>
<dbReference type="AlphaFoldDB" id="A0AAV1CGC1"/>
<dbReference type="Proteomes" id="UP001161247">
    <property type="component" value="Chromosome 2"/>
</dbReference>
<name>A0AAV1CGC1_OLDCO</name>
<proteinExistence type="predicted"/>
<keyword evidence="2" id="KW-1185">Reference proteome</keyword>
<gene>
    <name evidence="1" type="ORF">OLC1_LOCUS5012</name>
</gene>
<dbReference type="PANTHER" id="PTHR35505:SF1">
    <property type="entry name" value="SNF2 DOMAIN PROTEIN"/>
    <property type="match status" value="1"/>
</dbReference>
<dbReference type="PANTHER" id="PTHR35505">
    <property type="entry name" value="OS01G0600300 PROTEIN"/>
    <property type="match status" value="1"/>
</dbReference>
<accession>A0AAV1CGC1</accession>
<evidence type="ECO:0000313" key="2">
    <source>
        <dbReference type="Proteomes" id="UP001161247"/>
    </source>
</evidence>
<sequence>MDHQPESCEPMLRESIKHFLAAYRSGSSDFSAFQSIFFRLIQTMPDPPLEMIWFYSAVTFHGAKATPDRDIPPNRTLVMAKDLFQQLISCNDSRNGLKRVALLAPVVFLLYEVVKDSSDNELCLRWEAEDLLHKMVSYVQMSCRDEFQSGNESDVPVACFEDLVRVWTIDRVEESCVVEENLKVFFPVWSGRTWDWFDGRYGIGRLAGIVLCEMFLLRLCLKIRLGDVRDELQKDLQNCAIQTIKTFQNSYFLDMLLKMLLQPTLPITNILSSEDGVSLMRVLYDVLLLVDCSFLNSGRWIQLLDNQSRNLALTWSLVADTAVQLARNSGDHNRALSYANSFCKSQLSRQLIKWLSSEVGVEEKCGSPIGNPGDIIRWISILEGKGLRGFDKSISKLLPKEAALKLGNAIFDEEMVDPSHGTDPATMINIEKSIDGSRKRKEGMGGAGEPRIKLVKYNLHDNVRYTKTFSSGVEIGSSVFDDDMEVTVGG</sequence>
<evidence type="ECO:0000313" key="1">
    <source>
        <dbReference type="EMBL" id="CAI9093654.1"/>
    </source>
</evidence>